<feature type="transmembrane region" description="Helical" evidence="2">
    <location>
        <begin position="35"/>
        <end position="52"/>
    </location>
</feature>
<keyword evidence="2" id="KW-0812">Transmembrane</keyword>
<evidence type="ECO:0000256" key="2">
    <source>
        <dbReference type="SAM" id="Phobius"/>
    </source>
</evidence>
<comment type="caution">
    <text evidence="4">The sequence shown here is derived from an EMBL/GenBank/DDBJ whole genome shotgun (WGS) entry which is preliminary data.</text>
</comment>
<organism evidence="4 5">
    <name type="scientific">Couchioplanes caeruleus</name>
    <dbReference type="NCBI Taxonomy" id="56438"/>
    <lineage>
        <taxon>Bacteria</taxon>
        <taxon>Bacillati</taxon>
        <taxon>Actinomycetota</taxon>
        <taxon>Actinomycetes</taxon>
        <taxon>Micromonosporales</taxon>
        <taxon>Micromonosporaceae</taxon>
        <taxon>Couchioplanes</taxon>
    </lineage>
</organism>
<proteinExistence type="predicted"/>
<keyword evidence="2" id="KW-1133">Transmembrane helix</keyword>
<feature type="transmembrane region" description="Helical" evidence="2">
    <location>
        <begin position="122"/>
        <end position="138"/>
    </location>
</feature>
<dbReference type="Proteomes" id="UP000271683">
    <property type="component" value="Unassembled WGS sequence"/>
</dbReference>
<feature type="compositionally biased region" description="Basic and acidic residues" evidence="1">
    <location>
        <begin position="217"/>
        <end position="230"/>
    </location>
</feature>
<dbReference type="Pfam" id="PF04892">
    <property type="entry name" value="VanZ"/>
    <property type="match status" value="1"/>
</dbReference>
<feature type="region of interest" description="Disordered" evidence="1">
    <location>
        <begin position="205"/>
        <end position="254"/>
    </location>
</feature>
<evidence type="ECO:0000256" key="1">
    <source>
        <dbReference type="SAM" id="MobiDB-lite"/>
    </source>
</evidence>
<evidence type="ECO:0000313" key="4">
    <source>
        <dbReference type="EMBL" id="ROP30838.1"/>
    </source>
</evidence>
<dbReference type="EMBL" id="RJKL01000001">
    <property type="protein sequence ID" value="ROP30838.1"/>
    <property type="molecule type" value="Genomic_DNA"/>
</dbReference>
<sequence length="254" mass="27678">MTMDVTYGYLFLPYASPAKMIRMRYQLNLALDRPGAVALLLCCAIAAGVLFWPVSRLFRWRPGWTLSAMLALAPILVFTVPLEAPGWQDGAVYRLAEYVRSFLHTATFQAEMQAFASSDERLANLLLFIPLGVAGALATRHALWTAAAGAALSFGIEGWQAVSGVRVASAADWIYNTGGVFIGAALGLLVLAARLLTRPDAVTPVSPATPAWSPTGDRTREFPRLHDLPAHQEPTLDLSRRPEEMTTASLRPLW</sequence>
<evidence type="ECO:0000259" key="3">
    <source>
        <dbReference type="Pfam" id="PF04892"/>
    </source>
</evidence>
<feature type="transmembrane region" description="Helical" evidence="2">
    <location>
        <begin position="64"/>
        <end position="82"/>
    </location>
</feature>
<keyword evidence="2" id="KW-0472">Membrane</keyword>
<feature type="transmembrane region" description="Helical" evidence="2">
    <location>
        <begin position="173"/>
        <end position="196"/>
    </location>
</feature>
<name>A0A3N1GKW8_9ACTN</name>
<dbReference type="AlphaFoldDB" id="A0A3N1GKW8"/>
<evidence type="ECO:0000313" key="5">
    <source>
        <dbReference type="Proteomes" id="UP000271683"/>
    </source>
</evidence>
<reference evidence="4 5" key="1">
    <citation type="submission" date="2018-11" db="EMBL/GenBank/DDBJ databases">
        <title>Sequencing the genomes of 1000 actinobacteria strains.</title>
        <authorList>
            <person name="Klenk H.-P."/>
        </authorList>
    </citation>
    <scope>NUCLEOTIDE SEQUENCE [LARGE SCALE GENOMIC DNA]</scope>
    <source>
        <strain evidence="4 5">DSM 43634</strain>
    </source>
</reference>
<dbReference type="InterPro" id="IPR006976">
    <property type="entry name" value="VanZ-like"/>
</dbReference>
<feature type="domain" description="VanZ-like" evidence="3">
    <location>
        <begin position="100"/>
        <end position="189"/>
    </location>
</feature>
<protein>
    <submittedName>
        <fullName evidence="4">VanZ like protein</fullName>
    </submittedName>
</protein>
<gene>
    <name evidence="4" type="ORF">EDD30_3702</name>
</gene>
<accession>A0A3N1GKW8</accession>